<dbReference type="PANTHER" id="PTHR43711">
    <property type="entry name" value="TWO-COMPONENT HISTIDINE KINASE"/>
    <property type="match status" value="1"/>
</dbReference>
<keyword evidence="4" id="KW-0808">Transferase</keyword>
<keyword evidence="5" id="KW-0418">Kinase</keyword>
<keyword evidence="6" id="KW-0902">Two-component regulatory system</keyword>
<gene>
    <name evidence="9" type="ORF">GCM10023143_04040</name>
</gene>
<keyword evidence="7" id="KW-1133">Transmembrane helix</keyword>
<dbReference type="InterPro" id="IPR050736">
    <property type="entry name" value="Sensor_HK_Regulatory"/>
</dbReference>
<dbReference type="SMART" id="SM00387">
    <property type="entry name" value="HATPase_c"/>
    <property type="match status" value="1"/>
</dbReference>
<dbReference type="EC" id="2.7.13.3" evidence="2"/>
<evidence type="ECO:0000256" key="7">
    <source>
        <dbReference type="SAM" id="Phobius"/>
    </source>
</evidence>
<dbReference type="CDD" id="cd00075">
    <property type="entry name" value="HATPase"/>
    <property type="match status" value="1"/>
</dbReference>
<keyword evidence="10" id="KW-1185">Reference proteome</keyword>
<evidence type="ECO:0000256" key="3">
    <source>
        <dbReference type="ARBA" id="ARBA00022553"/>
    </source>
</evidence>
<accession>A0ABP8FEJ2</accession>
<keyword evidence="9" id="KW-0067">ATP-binding</keyword>
<evidence type="ECO:0000313" key="10">
    <source>
        <dbReference type="Proteomes" id="UP001501207"/>
    </source>
</evidence>
<dbReference type="InterPro" id="IPR003661">
    <property type="entry name" value="HisK_dim/P_dom"/>
</dbReference>
<evidence type="ECO:0000256" key="6">
    <source>
        <dbReference type="ARBA" id="ARBA00023012"/>
    </source>
</evidence>
<dbReference type="InterPro" id="IPR003594">
    <property type="entry name" value="HATPase_dom"/>
</dbReference>
<dbReference type="PRINTS" id="PR00344">
    <property type="entry name" value="BCTRLSENSOR"/>
</dbReference>
<keyword evidence="9" id="KW-0547">Nucleotide-binding</keyword>
<dbReference type="PANTHER" id="PTHR43711:SF1">
    <property type="entry name" value="HISTIDINE KINASE 1"/>
    <property type="match status" value="1"/>
</dbReference>
<dbReference type="InterPro" id="IPR005467">
    <property type="entry name" value="His_kinase_dom"/>
</dbReference>
<dbReference type="InterPro" id="IPR036097">
    <property type="entry name" value="HisK_dim/P_sf"/>
</dbReference>
<dbReference type="SMART" id="SM00388">
    <property type="entry name" value="HisKA"/>
    <property type="match status" value="1"/>
</dbReference>
<dbReference type="Proteomes" id="UP001501207">
    <property type="component" value="Unassembled WGS sequence"/>
</dbReference>
<dbReference type="SUPFAM" id="SSF55874">
    <property type="entry name" value="ATPase domain of HSP90 chaperone/DNA topoisomerase II/histidine kinase"/>
    <property type="match status" value="1"/>
</dbReference>
<dbReference type="GO" id="GO:0005524">
    <property type="term" value="F:ATP binding"/>
    <property type="evidence" value="ECO:0007669"/>
    <property type="project" value="UniProtKB-KW"/>
</dbReference>
<dbReference type="InterPro" id="IPR004358">
    <property type="entry name" value="Sig_transdc_His_kin-like_C"/>
</dbReference>
<feature type="transmembrane region" description="Helical" evidence="7">
    <location>
        <begin position="37"/>
        <end position="57"/>
    </location>
</feature>
<comment type="caution">
    <text evidence="9">The sequence shown here is derived from an EMBL/GenBank/DDBJ whole genome shotgun (WGS) entry which is preliminary data.</text>
</comment>
<evidence type="ECO:0000313" key="9">
    <source>
        <dbReference type="EMBL" id="GAA4301934.1"/>
    </source>
</evidence>
<proteinExistence type="predicted"/>
<feature type="transmembrane region" description="Helical" evidence="7">
    <location>
        <begin position="12"/>
        <end position="31"/>
    </location>
</feature>
<name>A0ABP8FEJ2_9BACT</name>
<dbReference type="Gene3D" id="3.30.565.10">
    <property type="entry name" value="Histidine kinase-like ATPase, C-terminal domain"/>
    <property type="match status" value="1"/>
</dbReference>
<dbReference type="InterPro" id="IPR036890">
    <property type="entry name" value="HATPase_C_sf"/>
</dbReference>
<evidence type="ECO:0000256" key="4">
    <source>
        <dbReference type="ARBA" id="ARBA00022679"/>
    </source>
</evidence>
<dbReference type="CDD" id="cd00082">
    <property type="entry name" value="HisKA"/>
    <property type="match status" value="1"/>
</dbReference>
<dbReference type="Gene3D" id="1.10.287.130">
    <property type="match status" value="1"/>
</dbReference>
<keyword evidence="7" id="KW-0812">Transmembrane</keyword>
<keyword evidence="7" id="KW-0472">Membrane</keyword>
<reference evidence="10" key="1">
    <citation type="journal article" date="2019" name="Int. J. Syst. Evol. Microbiol.">
        <title>The Global Catalogue of Microorganisms (GCM) 10K type strain sequencing project: providing services to taxonomists for standard genome sequencing and annotation.</title>
        <authorList>
            <consortium name="The Broad Institute Genomics Platform"/>
            <consortium name="The Broad Institute Genome Sequencing Center for Infectious Disease"/>
            <person name="Wu L."/>
            <person name="Ma J."/>
        </authorList>
    </citation>
    <scope>NUCLEOTIDE SEQUENCE [LARGE SCALE GENOMIC DNA]</scope>
    <source>
        <strain evidence="10">JCM 17664</strain>
    </source>
</reference>
<dbReference type="EMBL" id="BAABFN010000001">
    <property type="protein sequence ID" value="GAA4301934.1"/>
    <property type="molecule type" value="Genomic_DNA"/>
</dbReference>
<feature type="domain" description="Histidine kinase" evidence="8">
    <location>
        <begin position="128"/>
        <end position="349"/>
    </location>
</feature>
<dbReference type="RefSeq" id="WP_344974514.1">
    <property type="nucleotide sequence ID" value="NZ_BAABFN010000001.1"/>
</dbReference>
<sequence>MISSKNTSPQKIAFYTALLLALLLALCSLLLKASWTGFLSAFAVSFLLSYIFFLNSLRKFIYRKIKLIYKFIHQTKATRQEEFFNKNVLPQKSIEEVSKDVEKWAIQKREEIASLQRNEKFRKEFLLNLAHELKTPVFAIQGYIHTLLDGALEDPEVNKTFLRNATKNIDRLCRLIDDLDEISRLESGENQLDPEVFVIQDLVRDVFDTLSLKAKNRGVRFSIKKGCEAPPLPVYADKEKIRQVLINLLDNSIKYGKHEGHTMASFYNTDGQRILVELSDNGIGIPEEHLPRVFERFYRTDKARSREAGGTGLGLAIVKHIIEAHGQTINVRSKPDIGSTFGFTLKVGRE</sequence>
<evidence type="ECO:0000256" key="5">
    <source>
        <dbReference type="ARBA" id="ARBA00022777"/>
    </source>
</evidence>
<comment type="catalytic activity">
    <reaction evidence="1">
        <text>ATP + protein L-histidine = ADP + protein N-phospho-L-histidine.</text>
        <dbReference type="EC" id="2.7.13.3"/>
    </reaction>
</comment>
<dbReference type="Pfam" id="PF02518">
    <property type="entry name" value="HATPase_c"/>
    <property type="match status" value="1"/>
</dbReference>
<dbReference type="SUPFAM" id="SSF47384">
    <property type="entry name" value="Homodimeric domain of signal transducing histidine kinase"/>
    <property type="match status" value="1"/>
</dbReference>
<evidence type="ECO:0000259" key="8">
    <source>
        <dbReference type="PROSITE" id="PS50109"/>
    </source>
</evidence>
<evidence type="ECO:0000256" key="1">
    <source>
        <dbReference type="ARBA" id="ARBA00000085"/>
    </source>
</evidence>
<keyword evidence="3" id="KW-0597">Phosphoprotein</keyword>
<dbReference type="Pfam" id="PF00512">
    <property type="entry name" value="HisKA"/>
    <property type="match status" value="1"/>
</dbReference>
<organism evidence="9 10">
    <name type="scientific">Compostibacter hankyongensis</name>
    <dbReference type="NCBI Taxonomy" id="1007089"/>
    <lineage>
        <taxon>Bacteria</taxon>
        <taxon>Pseudomonadati</taxon>
        <taxon>Bacteroidota</taxon>
        <taxon>Chitinophagia</taxon>
        <taxon>Chitinophagales</taxon>
        <taxon>Chitinophagaceae</taxon>
        <taxon>Compostibacter</taxon>
    </lineage>
</organism>
<dbReference type="PROSITE" id="PS50109">
    <property type="entry name" value="HIS_KIN"/>
    <property type="match status" value="1"/>
</dbReference>
<protein>
    <recommendedName>
        <fullName evidence="2">histidine kinase</fullName>
        <ecNumber evidence="2">2.7.13.3</ecNumber>
    </recommendedName>
</protein>
<evidence type="ECO:0000256" key="2">
    <source>
        <dbReference type="ARBA" id="ARBA00012438"/>
    </source>
</evidence>